<protein>
    <submittedName>
        <fullName evidence="2">Uncharacterized protein</fullName>
    </submittedName>
</protein>
<evidence type="ECO:0000256" key="1">
    <source>
        <dbReference type="SAM" id="MobiDB-lite"/>
    </source>
</evidence>
<feature type="region of interest" description="Disordered" evidence="1">
    <location>
        <begin position="139"/>
        <end position="180"/>
    </location>
</feature>
<accession>A0A4S4LH35</accession>
<sequence>MFVSRVLQSASALPRALAALIPEAASETLANKPRNLYSTLSRLPEDGIGARVFQTRWQSKGIEGCFWEVSRVRLKCEGTHGKAWGKLVWRGKLVSEKEERIRGGLKYKWNIGHSTGKNLPLVQPISPLPVSKQVVMKTSKVLPSKTTKERRPRSQEEVKAQTPMHISNKATQDAPKVAMS</sequence>
<feature type="compositionally biased region" description="Basic and acidic residues" evidence="1">
    <location>
        <begin position="146"/>
        <end position="159"/>
    </location>
</feature>
<proteinExistence type="predicted"/>
<evidence type="ECO:0000313" key="2">
    <source>
        <dbReference type="EMBL" id="THH11286.1"/>
    </source>
</evidence>
<dbReference type="InterPro" id="IPR032053">
    <property type="entry name" value="Ribosomal_mS34"/>
</dbReference>
<evidence type="ECO:0000313" key="3">
    <source>
        <dbReference type="Proteomes" id="UP000308199"/>
    </source>
</evidence>
<organism evidence="2 3">
    <name type="scientific">Phellinidium pouzarii</name>
    <dbReference type="NCBI Taxonomy" id="167371"/>
    <lineage>
        <taxon>Eukaryota</taxon>
        <taxon>Fungi</taxon>
        <taxon>Dikarya</taxon>
        <taxon>Basidiomycota</taxon>
        <taxon>Agaricomycotina</taxon>
        <taxon>Agaricomycetes</taxon>
        <taxon>Hymenochaetales</taxon>
        <taxon>Hymenochaetaceae</taxon>
        <taxon>Phellinidium</taxon>
    </lineage>
</organism>
<dbReference type="AlphaFoldDB" id="A0A4S4LH35"/>
<keyword evidence="3" id="KW-1185">Reference proteome</keyword>
<comment type="caution">
    <text evidence="2">The sequence shown here is derived from an EMBL/GenBank/DDBJ whole genome shotgun (WGS) entry which is preliminary data.</text>
</comment>
<reference evidence="2 3" key="1">
    <citation type="submission" date="2019-02" db="EMBL/GenBank/DDBJ databases">
        <title>Genome sequencing of the rare red list fungi Phellinidium pouzarii.</title>
        <authorList>
            <person name="Buettner E."/>
            <person name="Kellner H."/>
        </authorList>
    </citation>
    <scope>NUCLEOTIDE SEQUENCE [LARGE SCALE GENOMIC DNA]</scope>
    <source>
        <strain evidence="2 3">DSM 108285</strain>
    </source>
</reference>
<dbReference type="GO" id="GO:0005739">
    <property type="term" value="C:mitochondrion"/>
    <property type="evidence" value="ECO:0007669"/>
    <property type="project" value="InterPro"/>
</dbReference>
<dbReference type="Pfam" id="PF16053">
    <property type="entry name" value="MRP-S34"/>
    <property type="match status" value="1"/>
</dbReference>
<gene>
    <name evidence="2" type="ORF">EW145_g763</name>
</gene>
<dbReference type="OrthoDB" id="16434at2759"/>
<dbReference type="GO" id="GO:0003735">
    <property type="term" value="F:structural constituent of ribosome"/>
    <property type="evidence" value="ECO:0007669"/>
    <property type="project" value="InterPro"/>
</dbReference>
<dbReference type="PANTHER" id="PTHR28589:SF1">
    <property type="entry name" value="SMALL RIBOSOMAL SUBUNIT PROTEIN MS34"/>
    <property type="match status" value="1"/>
</dbReference>
<dbReference type="PANTHER" id="PTHR28589">
    <property type="entry name" value="28S RIBOSOMAL PROTEIN S34, MITOCHONDRIAL"/>
    <property type="match status" value="1"/>
</dbReference>
<dbReference type="EMBL" id="SGPK01000017">
    <property type="protein sequence ID" value="THH11286.1"/>
    <property type="molecule type" value="Genomic_DNA"/>
</dbReference>
<name>A0A4S4LH35_9AGAM</name>
<dbReference type="Proteomes" id="UP000308199">
    <property type="component" value="Unassembled WGS sequence"/>
</dbReference>